<organism evidence="3 4">
    <name type="scientific">Trema orientale</name>
    <name type="common">Charcoal tree</name>
    <name type="synonym">Celtis orientalis</name>
    <dbReference type="NCBI Taxonomy" id="63057"/>
    <lineage>
        <taxon>Eukaryota</taxon>
        <taxon>Viridiplantae</taxon>
        <taxon>Streptophyta</taxon>
        <taxon>Embryophyta</taxon>
        <taxon>Tracheophyta</taxon>
        <taxon>Spermatophyta</taxon>
        <taxon>Magnoliopsida</taxon>
        <taxon>eudicotyledons</taxon>
        <taxon>Gunneridae</taxon>
        <taxon>Pentapetalae</taxon>
        <taxon>rosids</taxon>
        <taxon>fabids</taxon>
        <taxon>Rosales</taxon>
        <taxon>Cannabaceae</taxon>
        <taxon>Trema</taxon>
    </lineage>
</organism>
<protein>
    <recommendedName>
        <fullName evidence="2">RNase H type-1 domain-containing protein</fullName>
    </recommendedName>
</protein>
<dbReference type="AlphaFoldDB" id="A0A2P5FTV5"/>
<evidence type="ECO:0000259" key="2">
    <source>
        <dbReference type="Pfam" id="PF13456"/>
    </source>
</evidence>
<keyword evidence="4" id="KW-1185">Reference proteome</keyword>
<dbReference type="InParanoid" id="A0A2P5FTV5"/>
<evidence type="ECO:0000313" key="4">
    <source>
        <dbReference type="Proteomes" id="UP000237000"/>
    </source>
</evidence>
<evidence type="ECO:0000256" key="1">
    <source>
        <dbReference type="SAM" id="SignalP"/>
    </source>
</evidence>
<proteinExistence type="predicted"/>
<dbReference type="CDD" id="cd06222">
    <property type="entry name" value="RNase_H_like"/>
    <property type="match status" value="1"/>
</dbReference>
<dbReference type="Pfam" id="PF13456">
    <property type="entry name" value="RVT_3"/>
    <property type="match status" value="1"/>
</dbReference>
<feature type="signal peptide" evidence="1">
    <location>
        <begin position="1"/>
        <end position="22"/>
    </location>
</feature>
<feature type="chain" id="PRO_5015147866" description="RNase H type-1 domain-containing protein" evidence="1">
    <location>
        <begin position="23"/>
        <end position="188"/>
    </location>
</feature>
<gene>
    <name evidence="3" type="ORF">TorRG33x02_029790</name>
</gene>
<dbReference type="InterPro" id="IPR052929">
    <property type="entry name" value="RNase_H-like_EbsB-rel"/>
</dbReference>
<dbReference type="PANTHER" id="PTHR47074:SF11">
    <property type="entry name" value="REVERSE TRANSCRIPTASE-LIKE PROTEIN"/>
    <property type="match status" value="1"/>
</dbReference>
<sequence>MSSLPWLTLLTVGSAILGRVRGVEWSVKMLCILLFFCGFIEACWELNLKERGGKCPDLRLPKLNVDGAVQHSLGGVGLGAVIRDWQRVVCHESSMVSMIPSQQSYLQIAIREGLLLAKDFELTISIIESDCLNAIQAILDADGLSSDYLIVGDILSLLLLLLLRDGGSCNFISQMEIPSFIATLDSGT</sequence>
<keyword evidence="1" id="KW-0732">Signal</keyword>
<dbReference type="GO" id="GO:0004523">
    <property type="term" value="F:RNA-DNA hybrid ribonuclease activity"/>
    <property type="evidence" value="ECO:0007669"/>
    <property type="project" value="InterPro"/>
</dbReference>
<comment type="caution">
    <text evidence="3">The sequence shown here is derived from an EMBL/GenBank/DDBJ whole genome shotgun (WGS) entry which is preliminary data.</text>
</comment>
<reference evidence="4" key="1">
    <citation type="submission" date="2016-06" db="EMBL/GenBank/DDBJ databases">
        <title>Parallel loss of symbiosis genes in relatives of nitrogen-fixing non-legume Parasponia.</title>
        <authorList>
            <person name="Van Velzen R."/>
            <person name="Holmer R."/>
            <person name="Bu F."/>
            <person name="Rutten L."/>
            <person name="Van Zeijl A."/>
            <person name="Liu W."/>
            <person name="Santuari L."/>
            <person name="Cao Q."/>
            <person name="Sharma T."/>
            <person name="Shen D."/>
            <person name="Roswanjaya Y."/>
            <person name="Wardhani T."/>
            <person name="Kalhor M.S."/>
            <person name="Jansen J."/>
            <person name="Van den Hoogen J."/>
            <person name="Gungor B."/>
            <person name="Hartog M."/>
            <person name="Hontelez J."/>
            <person name="Verver J."/>
            <person name="Yang W.-C."/>
            <person name="Schijlen E."/>
            <person name="Repin R."/>
            <person name="Schilthuizen M."/>
            <person name="Schranz E."/>
            <person name="Heidstra R."/>
            <person name="Miyata K."/>
            <person name="Fedorova E."/>
            <person name="Kohlen W."/>
            <person name="Bisseling T."/>
            <person name="Smit S."/>
            <person name="Geurts R."/>
        </authorList>
    </citation>
    <scope>NUCLEOTIDE SEQUENCE [LARGE SCALE GENOMIC DNA]</scope>
    <source>
        <strain evidence="4">cv. RG33-2</strain>
    </source>
</reference>
<dbReference type="GO" id="GO:0003676">
    <property type="term" value="F:nucleic acid binding"/>
    <property type="evidence" value="ECO:0007669"/>
    <property type="project" value="InterPro"/>
</dbReference>
<dbReference type="Proteomes" id="UP000237000">
    <property type="component" value="Unassembled WGS sequence"/>
</dbReference>
<name>A0A2P5FTV5_TREOI</name>
<dbReference type="InterPro" id="IPR002156">
    <property type="entry name" value="RNaseH_domain"/>
</dbReference>
<dbReference type="EMBL" id="JXTC01000009">
    <property type="protein sequence ID" value="POO01225.1"/>
    <property type="molecule type" value="Genomic_DNA"/>
</dbReference>
<accession>A0A2P5FTV5</accession>
<feature type="domain" description="RNase H type-1" evidence="2">
    <location>
        <begin position="64"/>
        <end position="138"/>
    </location>
</feature>
<dbReference type="InterPro" id="IPR044730">
    <property type="entry name" value="RNase_H-like_dom_plant"/>
</dbReference>
<evidence type="ECO:0000313" key="3">
    <source>
        <dbReference type="EMBL" id="POO01225.1"/>
    </source>
</evidence>
<dbReference type="PANTHER" id="PTHR47074">
    <property type="entry name" value="BNAC02G40300D PROTEIN"/>
    <property type="match status" value="1"/>
</dbReference>